<organism evidence="2 3">
    <name type="scientific">Roridomyces roridus</name>
    <dbReference type="NCBI Taxonomy" id="1738132"/>
    <lineage>
        <taxon>Eukaryota</taxon>
        <taxon>Fungi</taxon>
        <taxon>Dikarya</taxon>
        <taxon>Basidiomycota</taxon>
        <taxon>Agaricomycotina</taxon>
        <taxon>Agaricomycetes</taxon>
        <taxon>Agaricomycetidae</taxon>
        <taxon>Agaricales</taxon>
        <taxon>Marasmiineae</taxon>
        <taxon>Mycenaceae</taxon>
        <taxon>Roridomyces</taxon>
    </lineage>
</organism>
<comment type="caution">
    <text evidence="2">The sequence shown here is derived from an EMBL/GenBank/DDBJ whole genome shotgun (WGS) entry which is preliminary data.</text>
</comment>
<evidence type="ECO:0000313" key="2">
    <source>
        <dbReference type="EMBL" id="KAJ7641533.1"/>
    </source>
</evidence>
<protein>
    <submittedName>
        <fullName evidence="2">Uncharacterized protein</fullName>
    </submittedName>
</protein>
<evidence type="ECO:0000313" key="3">
    <source>
        <dbReference type="Proteomes" id="UP001221142"/>
    </source>
</evidence>
<sequence>MSLPGLLCLDLLRVRVTSPSPTVPNPSGRADRSYIYKDWFTTRNPPWEWSTDWETWQGLGLFQPPDEMELEEFNQPWDRRIQSILAEFGITDLAEPILFLRGCGGDWFVFAARGKYYWYNDGFVGRYKWEYKDKDDFVAGFREEERTEFKGFEQLESLDKESGTKAGT</sequence>
<name>A0AAD7C7P8_9AGAR</name>
<gene>
    <name evidence="2" type="ORF">FB45DRAFT_862687</name>
</gene>
<keyword evidence="3" id="KW-1185">Reference proteome</keyword>
<dbReference type="EMBL" id="JARKIF010000004">
    <property type="protein sequence ID" value="KAJ7641533.1"/>
    <property type="molecule type" value="Genomic_DNA"/>
</dbReference>
<reference evidence="2" key="1">
    <citation type="submission" date="2023-03" db="EMBL/GenBank/DDBJ databases">
        <title>Massive genome expansion in bonnet fungi (Mycena s.s.) driven by repeated elements and novel gene families across ecological guilds.</title>
        <authorList>
            <consortium name="Lawrence Berkeley National Laboratory"/>
            <person name="Harder C.B."/>
            <person name="Miyauchi S."/>
            <person name="Viragh M."/>
            <person name="Kuo A."/>
            <person name="Thoen E."/>
            <person name="Andreopoulos B."/>
            <person name="Lu D."/>
            <person name="Skrede I."/>
            <person name="Drula E."/>
            <person name="Henrissat B."/>
            <person name="Morin E."/>
            <person name="Kohler A."/>
            <person name="Barry K."/>
            <person name="LaButti K."/>
            <person name="Morin E."/>
            <person name="Salamov A."/>
            <person name="Lipzen A."/>
            <person name="Mereny Z."/>
            <person name="Hegedus B."/>
            <person name="Baldrian P."/>
            <person name="Stursova M."/>
            <person name="Weitz H."/>
            <person name="Taylor A."/>
            <person name="Grigoriev I.V."/>
            <person name="Nagy L.G."/>
            <person name="Martin F."/>
            <person name="Kauserud H."/>
        </authorList>
    </citation>
    <scope>NUCLEOTIDE SEQUENCE</scope>
    <source>
        <strain evidence="2">9284</strain>
    </source>
</reference>
<keyword evidence="1" id="KW-0732">Signal</keyword>
<accession>A0AAD7C7P8</accession>
<dbReference type="Proteomes" id="UP001221142">
    <property type="component" value="Unassembled WGS sequence"/>
</dbReference>
<evidence type="ECO:0000256" key="1">
    <source>
        <dbReference type="SAM" id="SignalP"/>
    </source>
</evidence>
<proteinExistence type="predicted"/>
<feature type="chain" id="PRO_5042247084" evidence="1">
    <location>
        <begin position="20"/>
        <end position="168"/>
    </location>
</feature>
<feature type="signal peptide" evidence="1">
    <location>
        <begin position="1"/>
        <end position="19"/>
    </location>
</feature>
<dbReference type="AlphaFoldDB" id="A0AAD7C7P8"/>